<dbReference type="Proteomes" id="UP000325576">
    <property type="component" value="Unassembled WGS sequence"/>
</dbReference>
<dbReference type="Pfam" id="PF00106">
    <property type="entry name" value="adh_short"/>
    <property type="match status" value="1"/>
</dbReference>
<dbReference type="PANTHER" id="PTHR42879">
    <property type="entry name" value="3-OXOACYL-(ACYL-CARRIER-PROTEIN) REDUCTASE"/>
    <property type="match status" value="1"/>
</dbReference>
<dbReference type="PRINTS" id="PR00080">
    <property type="entry name" value="SDRFAMILY"/>
</dbReference>
<dbReference type="EMBL" id="JAECSB010000074">
    <property type="protein sequence ID" value="MBH5145127.1"/>
    <property type="molecule type" value="Genomic_DNA"/>
</dbReference>
<dbReference type="Gene3D" id="3.40.50.720">
    <property type="entry name" value="NAD(P)-binding Rossmann-like Domain"/>
    <property type="match status" value="1"/>
</dbReference>
<dbReference type="FunFam" id="3.40.50.720:FF:000084">
    <property type="entry name" value="Short-chain dehydrogenase reductase"/>
    <property type="match status" value="1"/>
</dbReference>
<dbReference type="GO" id="GO:0004316">
    <property type="term" value="F:3-oxoacyl-[acyl-carrier-protein] reductase (NADPH) activity"/>
    <property type="evidence" value="ECO:0007669"/>
    <property type="project" value="UniProtKB-EC"/>
</dbReference>
<feature type="domain" description="Ketoreductase" evidence="8">
    <location>
        <begin position="7"/>
        <end position="179"/>
    </location>
</feature>
<dbReference type="InterPro" id="IPR036291">
    <property type="entry name" value="NAD(P)-bd_dom_sf"/>
</dbReference>
<evidence type="ECO:0000313" key="12">
    <source>
        <dbReference type="Proteomes" id="UP000627573"/>
    </source>
</evidence>
<dbReference type="InterPro" id="IPR020904">
    <property type="entry name" value="Sc_DH/Rdtase_CS"/>
</dbReference>
<evidence type="ECO:0000313" key="9">
    <source>
        <dbReference type="EMBL" id="KAB2584880.1"/>
    </source>
</evidence>
<organism evidence="9 11">
    <name type="scientific">Rhodococcus erythropolis</name>
    <name type="common">Arthrobacter picolinophilus</name>
    <dbReference type="NCBI Taxonomy" id="1833"/>
    <lineage>
        <taxon>Bacteria</taxon>
        <taxon>Bacillati</taxon>
        <taxon>Actinomycetota</taxon>
        <taxon>Actinomycetes</taxon>
        <taxon>Mycobacteriales</taxon>
        <taxon>Nocardiaceae</taxon>
        <taxon>Rhodococcus</taxon>
        <taxon>Rhodococcus erythropolis group</taxon>
    </lineage>
</organism>
<dbReference type="RefSeq" id="WP_020970686.1">
    <property type="nucleotide sequence ID" value="NZ_JABBPH010000001.1"/>
</dbReference>
<gene>
    <name evidence="9" type="ORF">BS297_13270</name>
    <name evidence="10" type="ORF">I3517_21210</name>
</gene>
<dbReference type="InterPro" id="IPR002347">
    <property type="entry name" value="SDR_fam"/>
</dbReference>
<keyword evidence="3" id="KW-0964">Secreted</keyword>
<dbReference type="AlphaFoldDB" id="A0A0C3A6X2"/>
<evidence type="ECO:0000259" key="8">
    <source>
        <dbReference type="SMART" id="SM00822"/>
    </source>
</evidence>
<dbReference type="SUPFAM" id="SSF51735">
    <property type="entry name" value="NAD(P)-binding Rossmann-fold domains"/>
    <property type="match status" value="1"/>
</dbReference>
<sequence length="267" mass="28142">MGTLDGKVAIVSGSGRGIGREIALKLASEGASVVVNDLDPEPAAQTERDIKATGGQAVSCVGSVAEDGFAERFVNTAVESFGGLDVIVNNAGYTWDSVIQKMTDEQWDTILDVNLKAPFRILRAAQPYIKANPTDYHRKVVNISSTSGVFGNAGQSNYGSAKAGIVGLTKTLAKEWGRYKVNVNAVAFGFVVTRMTEVTADSDTKITIDGRDIRVGVNPDRMAAMATTIPFGRGATPVEAAGAVYLLCTPESDYVNSQCLVVDGGRV</sequence>
<evidence type="ECO:0000313" key="10">
    <source>
        <dbReference type="EMBL" id="MBH5145127.1"/>
    </source>
</evidence>
<dbReference type="PRINTS" id="PR00081">
    <property type="entry name" value="GDHRDH"/>
</dbReference>
<evidence type="ECO:0000256" key="5">
    <source>
        <dbReference type="ARBA" id="ARBA00040781"/>
    </source>
</evidence>
<keyword evidence="4" id="KW-0560">Oxidoreductase</keyword>
<keyword evidence="12" id="KW-1185">Reference proteome</keyword>
<dbReference type="GO" id="GO:0032787">
    <property type="term" value="P:monocarboxylic acid metabolic process"/>
    <property type="evidence" value="ECO:0007669"/>
    <property type="project" value="UniProtKB-ARBA"/>
</dbReference>
<evidence type="ECO:0000256" key="4">
    <source>
        <dbReference type="ARBA" id="ARBA00023002"/>
    </source>
</evidence>
<evidence type="ECO:0000256" key="6">
    <source>
        <dbReference type="ARBA" id="ARBA00047400"/>
    </source>
</evidence>
<dbReference type="PROSITE" id="PS00061">
    <property type="entry name" value="ADH_SHORT"/>
    <property type="match status" value="1"/>
</dbReference>
<dbReference type="InterPro" id="IPR057326">
    <property type="entry name" value="KR_dom"/>
</dbReference>
<evidence type="ECO:0000256" key="2">
    <source>
        <dbReference type="ARBA" id="ARBA00006484"/>
    </source>
</evidence>
<evidence type="ECO:0000256" key="3">
    <source>
        <dbReference type="ARBA" id="ARBA00022512"/>
    </source>
</evidence>
<proteinExistence type="inferred from homology"/>
<protein>
    <recommendedName>
        <fullName evidence="5">3-oxoacyl-[acyl-carrier-protein] reductase MabA</fullName>
    </recommendedName>
</protein>
<comment type="subcellular location">
    <subcellularLocation>
        <location evidence="1">Secreted</location>
        <location evidence="1">Cell wall</location>
    </subcellularLocation>
</comment>
<dbReference type="SMART" id="SM00822">
    <property type="entry name" value="PKS_KR"/>
    <property type="match status" value="1"/>
</dbReference>
<accession>A0A0C3A6X2</accession>
<keyword evidence="3" id="KW-0134">Cell wall</keyword>
<comment type="caution">
    <text evidence="9">The sequence shown here is derived from an EMBL/GenBank/DDBJ whole genome shotgun (WGS) entry which is preliminary data.</text>
</comment>
<name>A0A0C3A6X2_RHOER</name>
<evidence type="ECO:0000256" key="7">
    <source>
        <dbReference type="RuleBase" id="RU000363"/>
    </source>
</evidence>
<dbReference type="EMBL" id="MRBO01000394">
    <property type="protein sequence ID" value="KAB2584880.1"/>
    <property type="molecule type" value="Genomic_DNA"/>
</dbReference>
<dbReference type="Proteomes" id="UP000627573">
    <property type="component" value="Unassembled WGS sequence"/>
</dbReference>
<evidence type="ECO:0000313" key="11">
    <source>
        <dbReference type="Proteomes" id="UP000325576"/>
    </source>
</evidence>
<dbReference type="InterPro" id="IPR050259">
    <property type="entry name" value="SDR"/>
</dbReference>
<reference evidence="10 12" key="2">
    <citation type="submission" date="2020-12" db="EMBL/GenBank/DDBJ databases">
        <title>Draft genome sequence of furan degrading bacterial strain FUR100.</title>
        <authorList>
            <person name="Woiski C."/>
        </authorList>
    </citation>
    <scope>NUCLEOTIDE SEQUENCE [LARGE SCALE GENOMIC DNA]</scope>
    <source>
        <strain evidence="10 12">FUR100</strain>
    </source>
</reference>
<evidence type="ECO:0000256" key="1">
    <source>
        <dbReference type="ARBA" id="ARBA00004191"/>
    </source>
</evidence>
<reference evidence="9 11" key="1">
    <citation type="journal article" date="2017" name="Poromechanics V (2013)">
        <title>Genomic Characterization of the Arsenic-Tolerant Actinobacterium, &lt;i&gt;Rhodococcus erythropolis&lt;/i&gt; S43.</title>
        <authorList>
            <person name="Retamal-Morales G."/>
            <person name="Mehnert M."/>
            <person name="Schwabe R."/>
            <person name="Tischler D."/>
            <person name="Schloemann M."/>
            <person name="Levican G.J."/>
        </authorList>
    </citation>
    <scope>NUCLEOTIDE SEQUENCE [LARGE SCALE GENOMIC DNA]</scope>
    <source>
        <strain evidence="9 11">S43</strain>
    </source>
</reference>
<comment type="similarity">
    <text evidence="2 7">Belongs to the short-chain dehydrogenases/reductases (SDR) family.</text>
</comment>
<comment type="catalytic activity">
    <reaction evidence="6">
        <text>a (3R)-hydroxyacyl-[ACP] + NADP(+) = a 3-oxoacyl-[ACP] + NADPH + H(+)</text>
        <dbReference type="Rhea" id="RHEA:17397"/>
        <dbReference type="Rhea" id="RHEA-COMP:9916"/>
        <dbReference type="Rhea" id="RHEA-COMP:9945"/>
        <dbReference type="ChEBI" id="CHEBI:15378"/>
        <dbReference type="ChEBI" id="CHEBI:57783"/>
        <dbReference type="ChEBI" id="CHEBI:58349"/>
        <dbReference type="ChEBI" id="CHEBI:78776"/>
        <dbReference type="ChEBI" id="CHEBI:78827"/>
        <dbReference type="EC" id="1.1.1.100"/>
    </reaction>
    <physiologicalReaction direction="right-to-left" evidence="6">
        <dbReference type="Rhea" id="RHEA:17399"/>
    </physiologicalReaction>
</comment>
<dbReference type="PANTHER" id="PTHR42879:SF2">
    <property type="entry name" value="3-OXOACYL-[ACYL-CARRIER-PROTEIN] REDUCTASE FABG"/>
    <property type="match status" value="1"/>
</dbReference>